<dbReference type="GO" id="GO:0005737">
    <property type="term" value="C:cytoplasm"/>
    <property type="evidence" value="ECO:0007669"/>
    <property type="project" value="TreeGrafter"/>
</dbReference>
<dbReference type="CDD" id="cd02569">
    <property type="entry name" value="PseudoU_synth_ScPus3"/>
    <property type="match status" value="1"/>
</dbReference>
<dbReference type="PANTHER" id="PTHR11142">
    <property type="entry name" value="PSEUDOURIDYLATE SYNTHASE"/>
    <property type="match status" value="1"/>
</dbReference>
<feature type="compositionally biased region" description="Acidic residues" evidence="4">
    <location>
        <begin position="248"/>
        <end position="258"/>
    </location>
</feature>
<dbReference type="HOGENOM" id="CLU_014673_2_3_1"/>
<dbReference type="GeneID" id="20351628"/>
<evidence type="ECO:0000313" key="8">
    <source>
        <dbReference type="Proteomes" id="UP000006039"/>
    </source>
</evidence>
<dbReference type="Gene3D" id="3.30.70.580">
    <property type="entry name" value="Pseudouridine synthase I, catalytic domain, N-terminal subdomain"/>
    <property type="match status" value="1"/>
</dbReference>
<accession>J3PCE7</accession>
<reference evidence="7" key="4">
    <citation type="journal article" date="2015" name="G3 (Bethesda)">
        <title>Genome sequences of three phytopathogenic species of the Magnaporthaceae family of fungi.</title>
        <authorList>
            <person name="Okagaki L.H."/>
            <person name="Nunes C.C."/>
            <person name="Sailsbery J."/>
            <person name="Clay B."/>
            <person name="Brown D."/>
            <person name="John T."/>
            <person name="Oh Y."/>
            <person name="Young N."/>
            <person name="Fitzgerald M."/>
            <person name="Haas B.J."/>
            <person name="Zeng Q."/>
            <person name="Young S."/>
            <person name="Adiconis X."/>
            <person name="Fan L."/>
            <person name="Levin J.Z."/>
            <person name="Mitchell T.K."/>
            <person name="Okubara P.A."/>
            <person name="Farman M.L."/>
            <person name="Kohn L.M."/>
            <person name="Birren B."/>
            <person name="Ma L.-J."/>
            <person name="Dean R.A."/>
        </authorList>
    </citation>
    <scope>NUCLEOTIDE SEQUENCE</scope>
    <source>
        <strain evidence="7">R3-111a-1</strain>
    </source>
</reference>
<keyword evidence="8" id="KW-1185">Reference proteome</keyword>
<feature type="region of interest" description="Disordered" evidence="4">
    <location>
        <begin position="199"/>
        <end position="261"/>
    </location>
</feature>
<sequence length="672" mass="73573">MRPTFRVSHKWLWHKPLVALTPKLGLLAVRPPAWARHFITTIMAGEKANYDRWTKDSLIQRIKLLEQQLEKQSRQDTAAVVASSAASASLPTQERQGQARAPPPKKRKFADPSNYSTRFIALKLAYLGGNYNGFEYQANGKLPTIEEELWKALVKTCLVFPERGPDEVDFASCEYSKCGRTDRGVSAFGQVVALRVRSNRPVPRARKQQQQQHAAGSSAEAGDGAAVAAAAELEAPEATGEEGRRQEDDDDDDDDSDETPYPVADEIKYCKLLNRTLPPDIRALAWCPTPPPGFSARFSCRERQYRYFFTQPAFAPAPAVLEGAHHPSSSAGSGGRRVKDGYLGIEAMREAARHFEGSHDFRNFCKIDASKQIGNFERRVLEADIVEVPDTTSALPYLDRPEFLPGQDGNGDSLAVDPPRPRVYYFHVRGTAFLWHQIRHMVAVLFLVGQGLEKPSVVADLLDVSRYPGRPNYHLASDAPLVLWDCLFGRPPPGAEGGATSSEAVEPGPDLDWVYAGEDGDPVDLHGPKGLVDGLWEVWRGRKMDELLANRLLDHVTTLTDPVRAVAASAAAVDAAAALKGGGSDRKAKQKQKQQQQRGTKAFEGGDGSHLIGTYTPLAKRQMQATPEDVNDKWAQSKGFASAAELAGTENWRSVIKARKLAAAEAAAVGGP</sequence>
<reference evidence="6" key="3">
    <citation type="submission" date="2010-09" db="EMBL/GenBank/DDBJ databases">
        <title>Annotation of Gaeumannomyces graminis var. tritici R3-111a-1.</title>
        <authorList>
            <consortium name="The Broad Institute Genome Sequencing Platform"/>
            <person name="Ma L.-J."/>
            <person name="Dead R."/>
            <person name="Young S.K."/>
            <person name="Zeng Q."/>
            <person name="Gargeya S."/>
            <person name="Fitzgerald M."/>
            <person name="Haas B."/>
            <person name="Abouelleil A."/>
            <person name="Alvarado L."/>
            <person name="Arachchi H.M."/>
            <person name="Berlin A."/>
            <person name="Brown A."/>
            <person name="Chapman S.B."/>
            <person name="Chen Z."/>
            <person name="Dunbar C."/>
            <person name="Freedman E."/>
            <person name="Gearin G."/>
            <person name="Gellesch M."/>
            <person name="Goldberg J."/>
            <person name="Griggs A."/>
            <person name="Gujja S."/>
            <person name="Heiman D."/>
            <person name="Howarth C."/>
            <person name="Larson L."/>
            <person name="Lui A."/>
            <person name="MacDonald P.J.P."/>
            <person name="Mehta T."/>
            <person name="Montmayeur A."/>
            <person name="Murphy C."/>
            <person name="Neiman D."/>
            <person name="Pearson M."/>
            <person name="Priest M."/>
            <person name="Roberts A."/>
            <person name="Saif S."/>
            <person name="Shea T."/>
            <person name="Shenoy N."/>
            <person name="Sisk P."/>
            <person name="Stolte C."/>
            <person name="Sykes S."/>
            <person name="Yandava C."/>
            <person name="Wortman J."/>
            <person name="Nusbaum C."/>
            <person name="Birren B."/>
        </authorList>
    </citation>
    <scope>NUCLEOTIDE SEQUENCE</scope>
    <source>
        <strain evidence="6">R3-111a-1</strain>
    </source>
</reference>
<dbReference type="InterPro" id="IPR001406">
    <property type="entry name" value="PsdUridine_synth_TruA"/>
</dbReference>
<feature type="region of interest" description="Disordered" evidence="4">
    <location>
        <begin position="582"/>
        <end position="606"/>
    </location>
</feature>
<reference evidence="7" key="5">
    <citation type="submission" date="2018-04" db="UniProtKB">
        <authorList>
            <consortium name="EnsemblFungi"/>
        </authorList>
    </citation>
    <scope>IDENTIFICATION</scope>
    <source>
        <strain evidence="7">R3-111a-1</strain>
    </source>
</reference>
<feature type="compositionally biased region" description="Low complexity" evidence="4">
    <location>
        <begin position="208"/>
        <end position="238"/>
    </location>
</feature>
<dbReference type="Proteomes" id="UP000006039">
    <property type="component" value="Unassembled WGS sequence"/>
</dbReference>
<dbReference type="Gene3D" id="3.30.70.660">
    <property type="entry name" value="Pseudouridine synthase I, catalytic domain, C-terminal subdomain"/>
    <property type="match status" value="1"/>
</dbReference>
<dbReference type="eggNOG" id="KOG2554">
    <property type="taxonomic scope" value="Eukaryota"/>
</dbReference>
<reference evidence="6" key="2">
    <citation type="submission" date="2010-07" db="EMBL/GenBank/DDBJ databases">
        <authorList>
            <consortium name="The Broad Institute Genome Sequencing Platform"/>
            <consortium name="Broad Institute Genome Sequencing Center for Infectious Disease"/>
            <person name="Ma L.-J."/>
            <person name="Dead R."/>
            <person name="Young S."/>
            <person name="Zeng Q."/>
            <person name="Koehrsen M."/>
            <person name="Alvarado L."/>
            <person name="Berlin A."/>
            <person name="Chapman S.B."/>
            <person name="Chen Z."/>
            <person name="Freedman E."/>
            <person name="Gellesch M."/>
            <person name="Goldberg J."/>
            <person name="Griggs A."/>
            <person name="Gujja S."/>
            <person name="Heilman E.R."/>
            <person name="Heiman D."/>
            <person name="Hepburn T."/>
            <person name="Howarth C."/>
            <person name="Jen D."/>
            <person name="Larson L."/>
            <person name="Mehta T."/>
            <person name="Neiman D."/>
            <person name="Pearson M."/>
            <person name="Roberts A."/>
            <person name="Saif S."/>
            <person name="Shea T."/>
            <person name="Shenoy N."/>
            <person name="Sisk P."/>
            <person name="Stolte C."/>
            <person name="Sykes S."/>
            <person name="Walk T."/>
            <person name="White J."/>
            <person name="Yandava C."/>
            <person name="Haas B."/>
            <person name="Nusbaum C."/>
            <person name="Birren B."/>
        </authorList>
    </citation>
    <scope>NUCLEOTIDE SEQUENCE</scope>
    <source>
        <strain evidence="6">R3-111a-1</strain>
    </source>
</reference>
<dbReference type="InterPro" id="IPR041707">
    <property type="entry name" value="Pus3-like"/>
</dbReference>
<dbReference type="GO" id="GO:0009982">
    <property type="term" value="F:pseudouridine synthase activity"/>
    <property type="evidence" value="ECO:0007669"/>
    <property type="project" value="InterPro"/>
</dbReference>
<organism evidence="6">
    <name type="scientific">Gaeumannomyces tritici (strain R3-111a-1)</name>
    <name type="common">Wheat and barley take-all root rot fungus</name>
    <name type="synonym">Gaeumannomyces graminis var. tritici</name>
    <dbReference type="NCBI Taxonomy" id="644352"/>
    <lineage>
        <taxon>Eukaryota</taxon>
        <taxon>Fungi</taxon>
        <taxon>Dikarya</taxon>
        <taxon>Ascomycota</taxon>
        <taxon>Pezizomycotina</taxon>
        <taxon>Sordariomycetes</taxon>
        <taxon>Sordariomycetidae</taxon>
        <taxon>Magnaporthales</taxon>
        <taxon>Magnaporthaceae</taxon>
        <taxon>Gaeumannomyces</taxon>
    </lineage>
</organism>
<feature type="domain" description="Pseudouridine synthase I TruA alpha/beta" evidence="5">
    <location>
        <begin position="351"/>
        <end position="488"/>
    </location>
</feature>
<dbReference type="InterPro" id="IPR020103">
    <property type="entry name" value="PsdUridine_synth_cat_dom_sf"/>
</dbReference>
<dbReference type="GO" id="GO:0005634">
    <property type="term" value="C:nucleus"/>
    <property type="evidence" value="ECO:0007669"/>
    <property type="project" value="TreeGrafter"/>
</dbReference>
<dbReference type="Pfam" id="PF01416">
    <property type="entry name" value="PseudoU_synth_1"/>
    <property type="match status" value="1"/>
</dbReference>
<dbReference type="EMBL" id="GL385400">
    <property type="protein sequence ID" value="EJT71917.1"/>
    <property type="molecule type" value="Genomic_DNA"/>
</dbReference>
<dbReference type="GO" id="GO:1990481">
    <property type="term" value="P:mRNA pseudouridine synthesis"/>
    <property type="evidence" value="ECO:0007669"/>
    <property type="project" value="TreeGrafter"/>
</dbReference>
<dbReference type="STRING" id="644352.J3PCE7"/>
<evidence type="ECO:0000313" key="7">
    <source>
        <dbReference type="EnsemblFungi" id="EJT71917"/>
    </source>
</evidence>
<protein>
    <submittedName>
        <fullName evidence="6">tRNA-pseudouridine synthase</fullName>
    </submittedName>
</protein>
<dbReference type="HAMAP" id="MF_00171">
    <property type="entry name" value="TruA"/>
    <property type="match status" value="1"/>
</dbReference>
<evidence type="ECO:0000259" key="5">
    <source>
        <dbReference type="Pfam" id="PF01416"/>
    </source>
</evidence>
<feature type="region of interest" description="Disordered" evidence="4">
    <location>
        <begin position="85"/>
        <end position="111"/>
    </location>
</feature>
<dbReference type="InterPro" id="IPR020095">
    <property type="entry name" value="PsdUridine_synth_TruA_C"/>
</dbReference>
<dbReference type="PANTHER" id="PTHR11142:SF5">
    <property type="entry name" value="TRNA PSEUDOURIDINE(38_39) SYNTHASE"/>
    <property type="match status" value="1"/>
</dbReference>
<gene>
    <name evidence="7" type="primary">20351628</name>
    <name evidence="6" type="ORF">GGTG_11170</name>
</gene>
<evidence type="ECO:0000313" key="6">
    <source>
        <dbReference type="EMBL" id="EJT71917.1"/>
    </source>
</evidence>
<evidence type="ECO:0000256" key="1">
    <source>
        <dbReference type="ARBA" id="ARBA00009375"/>
    </source>
</evidence>
<evidence type="ECO:0000256" key="2">
    <source>
        <dbReference type="ARBA" id="ARBA00022694"/>
    </source>
</evidence>
<dbReference type="InterPro" id="IPR020094">
    <property type="entry name" value="TruA/RsuA/RluB/E/F_N"/>
</dbReference>
<keyword evidence="3" id="KW-0413">Isomerase</keyword>
<dbReference type="EnsemblFungi" id="EJT71917">
    <property type="protein sequence ID" value="EJT71917"/>
    <property type="gene ID" value="GGTG_11170"/>
</dbReference>
<dbReference type="GO" id="GO:0003723">
    <property type="term" value="F:RNA binding"/>
    <property type="evidence" value="ECO:0007669"/>
    <property type="project" value="InterPro"/>
</dbReference>
<dbReference type="FunCoup" id="J3PCE7">
    <property type="interactions" value="709"/>
</dbReference>
<dbReference type="InterPro" id="IPR020097">
    <property type="entry name" value="PsdUridine_synth_TruA_a/b_dom"/>
</dbReference>
<dbReference type="VEuPathDB" id="FungiDB:GGTG_11170"/>
<evidence type="ECO:0000256" key="4">
    <source>
        <dbReference type="SAM" id="MobiDB-lite"/>
    </source>
</evidence>
<dbReference type="SUPFAM" id="SSF55120">
    <property type="entry name" value="Pseudouridine synthase"/>
    <property type="match status" value="1"/>
</dbReference>
<keyword evidence="2" id="KW-0819">tRNA processing</keyword>
<dbReference type="OrthoDB" id="25767at2759"/>
<dbReference type="AlphaFoldDB" id="J3PCE7"/>
<comment type="similarity">
    <text evidence="1">Belongs to the tRNA pseudouridine synthase TruA family.</text>
</comment>
<dbReference type="RefSeq" id="XP_009227314.1">
    <property type="nucleotide sequence ID" value="XM_009229050.1"/>
</dbReference>
<proteinExistence type="inferred from homology"/>
<evidence type="ECO:0000256" key="3">
    <source>
        <dbReference type="ARBA" id="ARBA00023235"/>
    </source>
</evidence>
<dbReference type="GO" id="GO:0031119">
    <property type="term" value="P:tRNA pseudouridine synthesis"/>
    <property type="evidence" value="ECO:0007669"/>
    <property type="project" value="TreeGrafter"/>
</dbReference>
<reference evidence="8" key="1">
    <citation type="submission" date="2010-07" db="EMBL/GenBank/DDBJ databases">
        <title>The genome sequence of Gaeumannomyces graminis var. tritici strain R3-111a-1.</title>
        <authorList>
            <consortium name="The Broad Institute Genome Sequencing Platform"/>
            <person name="Ma L.-J."/>
            <person name="Dead R."/>
            <person name="Young S."/>
            <person name="Zeng Q."/>
            <person name="Koehrsen M."/>
            <person name="Alvarado L."/>
            <person name="Berlin A."/>
            <person name="Chapman S.B."/>
            <person name="Chen Z."/>
            <person name="Freedman E."/>
            <person name="Gellesch M."/>
            <person name="Goldberg J."/>
            <person name="Griggs A."/>
            <person name="Gujja S."/>
            <person name="Heilman E.R."/>
            <person name="Heiman D."/>
            <person name="Hepburn T."/>
            <person name="Howarth C."/>
            <person name="Jen D."/>
            <person name="Larson L."/>
            <person name="Mehta T."/>
            <person name="Neiman D."/>
            <person name="Pearson M."/>
            <person name="Roberts A."/>
            <person name="Saif S."/>
            <person name="Shea T."/>
            <person name="Shenoy N."/>
            <person name="Sisk P."/>
            <person name="Stolte C."/>
            <person name="Sykes S."/>
            <person name="Walk T."/>
            <person name="White J."/>
            <person name="Yandava C."/>
            <person name="Haas B."/>
            <person name="Nusbaum C."/>
            <person name="Birren B."/>
        </authorList>
    </citation>
    <scope>NUCLEOTIDE SEQUENCE [LARGE SCALE GENOMIC DNA]</scope>
    <source>
        <strain evidence="8">R3-111a-1</strain>
    </source>
</reference>
<name>J3PCE7_GAET3</name>